<dbReference type="Proteomes" id="UP000835052">
    <property type="component" value="Unassembled WGS sequence"/>
</dbReference>
<dbReference type="SMART" id="SM00456">
    <property type="entry name" value="WW"/>
    <property type="match status" value="2"/>
</dbReference>
<gene>
    <name evidence="4" type="ORF">CAUJ_LOCUS3119</name>
</gene>
<dbReference type="SUPFAM" id="SSF51045">
    <property type="entry name" value="WW domain"/>
    <property type="match status" value="1"/>
</dbReference>
<evidence type="ECO:0000313" key="4">
    <source>
        <dbReference type="EMBL" id="CAD6187200.1"/>
    </source>
</evidence>
<evidence type="ECO:0000313" key="5">
    <source>
        <dbReference type="Proteomes" id="UP000835052"/>
    </source>
</evidence>
<dbReference type="CDD" id="cd21433">
    <property type="entry name" value="SARAH_Sav"/>
    <property type="match status" value="1"/>
</dbReference>
<evidence type="ECO:0000259" key="3">
    <source>
        <dbReference type="PROSITE" id="PS50951"/>
    </source>
</evidence>
<protein>
    <submittedName>
        <fullName evidence="4">Uncharacterized protein</fullName>
    </submittedName>
</protein>
<dbReference type="Pfam" id="PF00397">
    <property type="entry name" value="WW"/>
    <property type="match status" value="1"/>
</dbReference>
<comment type="caution">
    <text evidence="4">The sequence shown here is derived from an EMBL/GenBank/DDBJ whole genome shotgun (WGS) entry which is preliminary data.</text>
</comment>
<dbReference type="InterPro" id="IPR036020">
    <property type="entry name" value="WW_dom_sf"/>
</dbReference>
<dbReference type="EMBL" id="CAJGYM010000006">
    <property type="protein sequence ID" value="CAD6187200.1"/>
    <property type="molecule type" value="Genomic_DNA"/>
</dbReference>
<proteinExistence type="predicted"/>
<reference evidence="4" key="1">
    <citation type="submission" date="2020-10" db="EMBL/GenBank/DDBJ databases">
        <authorList>
            <person name="Kikuchi T."/>
        </authorList>
    </citation>
    <scope>NUCLEOTIDE SEQUENCE</scope>
    <source>
        <strain evidence="4">NKZ352</strain>
    </source>
</reference>
<feature type="region of interest" description="Disordered" evidence="1">
    <location>
        <begin position="96"/>
        <end position="122"/>
    </location>
</feature>
<feature type="region of interest" description="Disordered" evidence="1">
    <location>
        <begin position="174"/>
        <end position="197"/>
    </location>
</feature>
<sequence>MLFSRRKTAAVEGTQGRYVKRDAPPPVPSLSASAHAVNAARRSPISTAALAAAAAQTLAQTIPEPEFLQMEDPSYNEVFDDTFDIGENLAVEPARRLHSRSTVSENDGGLEGSDEIETSPSTSFGLRNIDVLSSRSFNRGGLRFVPRKALTASHSIGNVEQGLLDISLRDELSTGEQPRSKKYGDITSVHDDDPFVDEPTLPPNWAIDYTNDGIRYYVDHNNRRTHWVHPLVKDNLRPGWKKYFDPQLGVIYFNETTGVRQFDHPGIANPIFRTESVNVASRSNMELTADLHIIQENELPPWLLMYAQSDTSLDHLLEWNLFGISQLAQYEEMMRKLYKQQAIDIARKYEKMRVAINREIHRRDASRPPPRRM</sequence>
<dbReference type="PANTHER" id="PTHR47522:SF2">
    <property type="entry name" value="PROTEIN SALVADOR HOMOLOG 1"/>
    <property type="match status" value="1"/>
</dbReference>
<feature type="domain" description="WW" evidence="2">
    <location>
        <begin position="234"/>
        <end position="267"/>
    </location>
</feature>
<dbReference type="GO" id="GO:0008285">
    <property type="term" value="P:negative regulation of cell population proliferation"/>
    <property type="evidence" value="ECO:0007669"/>
    <property type="project" value="TreeGrafter"/>
</dbReference>
<dbReference type="GO" id="GO:0005829">
    <property type="term" value="C:cytosol"/>
    <property type="evidence" value="ECO:0007669"/>
    <property type="project" value="TreeGrafter"/>
</dbReference>
<name>A0A8S1H1K4_9PELO</name>
<dbReference type="GO" id="GO:0035329">
    <property type="term" value="P:hippo signaling"/>
    <property type="evidence" value="ECO:0007669"/>
    <property type="project" value="InterPro"/>
</dbReference>
<dbReference type="GO" id="GO:0006915">
    <property type="term" value="P:apoptotic process"/>
    <property type="evidence" value="ECO:0007669"/>
    <property type="project" value="InterPro"/>
</dbReference>
<evidence type="ECO:0000256" key="1">
    <source>
        <dbReference type="SAM" id="MobiDB-lite"/>
    </source>
</evidence>
<dbReference type="GO" id="GO:0043065">
    <property type="term" value="P:positive regulation of apoptotic process"/>
    <property type="evidence" value="ECO:0007669"/>
    <property type="project" value="TreeGrafter"/>
</dbReference>
<dbReference type="CDD" id="cd00201">
    <property type="entry name" value="WW"/>
    <property type="match status" value="2"/>
</dbReference>
<dbReference type="InterPro" id="IPR001202">
    <property type="entry name" value="WW_dom"/>
</dbReference>
<feature type="domain" description="SARAH" evidence="3">
    <location>
        <begin position="316"/>
        <end position="363"/>
    </location>
</feature>
<feature type="compositionally biased region" description="Basic and acidic residues" evidence="1">
    <location>
        <begin position="174"/>
        <end position="193"/>
    </location>
</feature>
<dbReference type="PANTHER" id="PTHR47522">
    <property type="entry name" value="SALVADOR FAMILY WW DOMAIN-CONTAINING PROTEIN 1"/>
    <property type="match status" value="1"/>
</dbReference>
<feature type="domain" description="WW" evidence="2">
    <location>
        <begin position="199"/>
        <end position="232"/>
    </location>
</feature>
<dbReference type="GO" id="GO:0060090">
    <property type="term" value="F:molecular adaptor activity"/>
    <property type="evidence" value="ECO:0007669"/>
    <property type="project" value="InterPro"/>
</dbReference>
<dbReference type="PROSITE" id="PS50020">
    <property type="entry name" value="WW_DOMAIN_2"/>
    <property type="match status" value="2"/>
</dbReference>
<evidence type="ECO:0000259" key="2">
    <source>
        <dbReference type="PROSITE" id="PS50020"/>
    </source>
</evidence>
<dbReference type="Gene3D" id="2.20.70.10">
    <property type="match status" value="1"/>
</dbReference>
<dbReference type="InterPro" id="IPR011524">
    <property type="entry name" value="SARAH_dom"/>
</dbReference>
<dbReference type="AlphaFoldDB" id="A0A8S1H1K4"/>
<dbReference type="PROSITE" id="PS50951">
    <property type="entry name" value="SARAH"/>
    <property type="match status" value="1"/>
</dbReference>
<dbReference type="OrthoDB" id="5339429at2759"/>
<organism evidence="4 5">
    <name type="scientific">Caenorhabditis auriculariae</name>
    <dbReference type="NCBI Taxonomy" id="2777116"/>
    <lineage>
        <taxon>Eukaryota</taxon>
        <taxon>Metazoa</taxon>
        <taxon>Ecdysozoa</taxon>
        <taxon>Nematoda</taxon>
        <taxon>Chromadorea</taxon>
        <taxon>Rhabditida</taxon>
        <taxon>Rhabditina</taxon>
        <taxon>Rhabditomorpha</taxon>
        <taxon>Rhabditoidea</taxon>
        <taxon>Rhabditidae</taxon>
        <taxon>Peloderinae</taxon>
        <taxon>Caenorhabditis</taxon>
    </lineage>
</organism>
<accession>A0A8S1H1K4</accession>
<dbReference type="InterPro" id="IPR030030">
    <property type="entry name" value="Sav"/>
</dbReference>
<keyword evidence="5" id="KW-1185">Reference proteome</keyword>
<feature type="region of interest" description="Disordered" evidence="1">
    <location>
        <begin position="1"/>
        <end position="31"/>
    </location>
</feature>